<accession>F8NTJ1</accession>
<evidence type="ECO:0000313" key="1">
    <source>
        <dbReference type="EMBL" id="EGO25663.1"/>
    </source>
</evidence>
<protein>
    <submittedName>
        <fullName evidence="1">Uncharacterized protein</fullName>
    </submittedName>
</protein>
<dbReference type="GeneID" id="18819021"/>
<proteinExistence type="predicted"/>
<dbReference type="KEGG" id="sla:SERLADRAFT_466177"/>
<name>F8NTJ1_SERL9</name>
<dbReference type="RefSeq" id="XP_007317785.1">
    <property type="nucleotide sequence ID" value="XM_007317723.1"/>
</dbReference>
<dbReference type="HOGENOM" id="CLU_1763286_0_0_1"/>
<dbReference type="AlphaFoldDB" id="F8NTJ1"/>
<gene>
    <name evidence="1" type="ORF">SERLADRAFT_466177</name>
</gene>
<feature type="non-terminal residue" evidence="1">
    <location>
        <position position="148"/>
    </location>
</feature>
<dbReference type="Proteomes" id="UP000008064">
    <property type="component" value="Unassembled WGS sequence"/>
</dbReference>
<reference evidence="1" key="1">
    <citation type="submission" date="2011-04" db="EMBL/GenBank/DDBJ databases">
        <title>Evolution of plant cell wall degrading machinery underlies the functional diversity of forest fungi.</title>
        <authorList>
            <consortium name="US DOE Joint Genome Institute (JGI-PGF)"/>
            <person name="Eastwood D.C."/>
            <person name="Floudas D."/>
            <person name="Binder M."/>
            <person name="Majcherczyk A."/>
            <person name="Schneider P."/>
            <person name="Aerts A."/>
            <person name="Asiegbu F.O."/>
            <person name="Baker S.E."/>
            <person name="Barry K."/>
            <person name="Bendiksby M."/>
            <person name="Blumentritt M."/>
            <person name="Coutinho P.M."/>
            <person name="Cullen D."/>
            <person name="Cullen D."/>
            <person name="Gathman A."/>
            <person name="Goodell B."/>
            <person name="Henrissat B."/>
            <person name="Ihrmark K."/>
            <person name="Kauserud H."/>
            <person name="Kohler A."/>
            <person name="LaButti K."/>
            <person name="Lapidus A."/>
            <person name="Lavin J.L."/>
            <person name="Lee Y.-H."/>
            <person name="Lindquist E."/>
            <person name="Lilly W."/>
            <person name="Lucas S."/>
            <person name="Morin E."/>
            <person name="Murat C."/>
            <person name="Oguiza J.A."/>
            <person name="Park J."/>
            <person name="Pisabarro A.G."/>
            <person name="Riley R."/>
            <person name="Rosling A."/>
            <person name="Salamov A."/>
            <person name="Schmidt O."/>
            <person name="Schmutz J."/>
            <person name="Skrede I."/>
            <person name="Stenlid J."/>
            <person name="Wiebenga A."/>
            <person name="Xie X."/>
            <person name="Kues U."/>
            <person name="Hibbett D.S."/>
            <person name="Hoffmeister D."/>
            <person name="Hogberg N."/>
            <person name="Martin F."/>
            <person name="Grigoriev I.V."/>
            <person name="Watkinson S.C."/>
        </authorList>
    </citation>
    <scope>NUCLEOTIDE SEQUENCE</scope>
    <source>
        <strain evidence="1">S7.9</strain>
    </source>
</reference>
<dbReference type="EMBL" id="GL945433">
    <property type="protein sequence ID" value="EGO25663.1"/>
    <property type="molecule type" value="Genomic_DNA"/>
</dbReference>
<organism>
    <name type="scientific">Serpula lacrymans var. lacrymans (strain S7.9)</name>
    <name type="common">Dry rot fungus</name>
    <dbReference type="NCBI Taxonomy" id="578457"/>
    <lineage>
        <taxon>Eukaryota</taxon>
        <taxon>Fungi</taxon>
        <taxon>Dikarya</taxon>
        <taxon>Basidiomycota</taxon>
        <taxon>Agaricomycotina</taxon>
        <taxon>Agaricomycetes</taxon>
        <taxon>Agaricomycetidae</taxon>
        <taxon>Boletales</taxon>
        <taxon>Coniophorineae</taxon>
        <taxon>Serpulaceae</taxon>
        <taxon>Serpula</taxon>
    </lineage>
</organism>
<sequence>MLSCPTSSPVLRIATPRNIAFLHNASSFRPASRSYSSRSRKAGRCLRLGSQFKGPQAERLKNVTQSRAYASAFDGNKREEVPSLRHHTLTLLHKTLSLLPRTLPPEDICKETADSLQLWEALLSQTYARLSDAVALGSKVRIGVCGID</sequence>